<dbReference type="InterPro" id="IPR001406">
    <property type="entry name" value="PsdUridine_synth_TruA"/>
</dbReference>
<dbReference type="OMA" id="CPTIESH"/>
<feature type="active site" description="Nucleophile" evidence="18">
    <location>
        <position position="105"/>
    </location>
</feature>
<dbReference type="InParanoid" id="E2A5T0"/>
<dbReference type="GO" id="GO:0003723">
    <property type="term" value="F:RNA binding"/>
    <property type="evidence" value="ECO:0007669"/>
    <property type="project" value="InterPro"/>
</dbReference>
<comment type="subcellular location">
    <subcellularLocation>
        <location evidence="2">Nucleus</location>
    </subcellularLocation>
</comment>
<evidence type="ECO:0000256" key="9">
    <source>
        <dbReference type="ARBA" id="ARBA00052184"/>
    </source>
</evidence>
<sequence length="330" mass="37914">MSTTVDPIAQPDINTMHGEKRQMLDDGNETEAKIQKTEIMQKIKRKNHAILLGYLGKDYYGMQRNPGMKTIEEDLVTALLKADLITTEHFKNIRSISFQRAARTDKGVSAIRQIVSLKLPEKPDKTVINKFLPDVIKIFGIKRVTKGFNSKNQCDARTYRYIIPTFAFAPEDLTLLKIGEEINEEERIKQLSTIDGKSYVDYRLSPESLNRLNSILKLMEGTHNFHNFTSKVKPLDPRAQRYIIKFHCVETFISNGMEFAILEIKGQSFMLHQIRKMVAVVVGIARNIISEEIINEAFKTMDRLEIPIAPSLGLCLCHVRNFVIYLQYYV</sequence>
<evidence type="ECO:0000256" key="14">
    <source>
        <dbReference type="ARBA" id="ARBA00075153"/>
    </source>
</evidence>
<evidence type="ECO:0000256" key="18">
    <source>
        <dbReference type="PIRSR" id="PIRSR641708-1"/>
    </source>
</evidence>
<keyword evidence="4" id="KW-0507">mRNA processing</keyword>
<dbReference type="GO" id="GO:0006397">
    <property type="term" value="P:mRNA processing"/>
    <property type="evidence" value="ECO:0007669"/>
    <property type="project" value="UniProtKB-KW"/>
</dbReference>
<evidence type="ECO:0000256" key="11">
    <source>
        <dbReference type="ARBA" id="ARBA00064589"/>
    </source>
</evidence>
<evidence type="ECO:0000256" key="12">
    <source>
        <dbReference type="ARBA" id="ARBA00066509"/>
    </source>
</evidence>
<dbReference type="GO" id="GO:0031119">
    <property type="term" value="P:tRNA pseudouridine synthesis"/>
    <property type="evidence" value="ECO:0007669"/>
    <property type="project" value="InterPro"/>
</dbReference>
<evidence type="ECO:0000256" key="6">
    <source>
        <dbReference type="ARBA" id="ARBA00023235"/>
    </source>
</evidence>
<proteinExistence type="inferred from homology"/>
<dbReference type="Gene3D" id="3.30.70.580">
    <property type="entry name" value="Pseudouridine synthase I, catalytic domain, N-terminal subdomain"/>
    <property type="match status" value="1"/>
</dbReference>
<keyword evidence="6" id="KW-0413">Isomerase</keyword>
<evidence type="ECO:0000256" key="15">
    <source>
        <dbReference type="ARBA" id="ARBA00079087"/>
    </source>
</evidence>
<dbReference type="InterPro" id="IPR020103">
    <property type="entry name" value="PsdUridine_synth_cat_dom_sf"/>
</dbReference>
<dbReference type="InterPro" id="IPR020095">
    <property type="entry name" value="PsdUridine_synth_TruA_C"/>
</dbReference>
<feature type="binding site" evidence="19">
    <location>
        <position position="159"/>
    </location>
    <ligand>
        <name>substrate</name>
    </ligand>
</feature>
<dbReference type="NCBIfam" id="TIGR00071">
    <property type="entry name" value="hisT_truA"/>
    <property type="match status" value="1"/>
</dbReference>
<evidence type="ECO:0000256" key="10">
    <source>
        <dbReference type="ARBA" id="ARBA00053709"/>
    </source>
</evidence>
<comment type="catalytic activity">
    <reaction evidence="9">
        <text>uridine(38/39/40) in tRNA = pseudouridine(38/39/40) in tRNA</text>
        <dbReference type="Rhea" id="RHEA:22376"/>
        <dbReference type="Rhea" id="RHEA-COMP:10085"/>
        <dbReference type="Rhea" id="RHEA-COMP:10087"/>
        <dbReference type="ChEBI" id="CHEBI:65314"/>
        <dbReference type="ChEBI" id="CHEBI:65315"/>
        <dbReference type="EC" id="5.4.99.12"/>
    </reaction>
</comment>
<dbReference type="FunFam" id="3.30.70.660:FF:000002">
    <property type="entry name" value="tRNA pseudouridine synthase"/>
    <property type="match status" value="1"/>
</dbReference>
<evidence type="ECO:0000256" key="7">
    <source>
        <dbReference type="ARBA" id="ARBA00023242"/>
    </source>
</evidence>
<accession>E2A5T0</accession>
<dbReference type="SUPFAM" id="SSF55120">
    <property type="entry name" value="Pseudouridine synthase"/>
    <property type="match status" value="1"/>
</dbReference>
<dbReference type="GO" id="GO:0160147">
    <property type="term" value="F:tRNA pseudouridine(38-40) synthase activity"/>
    <property type="evidence" value="ECO:0007669"/>
    <property type="project" value="UniProtKB-EC"/>
</dbReference>
<organism evidence="22">
    <name type="scientific">Camponotus floridanus</name>
    <name type="common">Florida carpenter ant</name>
    <dbReference type="NCBI Taxonomy" id="104421"/>
    <lineage>
        <taxon>Eukaryota</taxon>
        <taxon>Metazoa</taxon>
        <taxon>Ecdysozoa</taxon>
        <taxon>Arthropoda</taxon>
        <taxon>Hexapoda</taxon>
        <taxon>Insecta</taxon>
        <taxon>Pterygota</taxon>
        <taxon>Neoptera</taxon>
        <taxon>Endopterygota</taxon>
        <taxon>Hymenoptera</taxon>
        <taxon>Apocrita</taxon>
        <taxon>Aculeata</taxon>
        <taxon>Formicoidea</taxon>
        <taxon>Formicidae</taxon>
        <taxon>Formicinae</taxon>
        <taxon>Camponotus</taxon>
    </lineage>
</organism>
<gene>
    <name evidence="21" type="ORF">EAG_13505</name>
</gene>
<evidence type="ECO:0000313" key="22">
    <source>
        <dbReference type="Proteomes" id="UP000000311"/>
    </source>
</evidence>
<protein>
    <recommendedName>
        <fullName evidence="13">Pseudouridylate synthase 1 homolog</fullName>
        <ecNumber evidence="12">5.4.99.12</ecNumber>
    </recommendedName>
    <alternativeName>
        <fullName evidence="14">tRNA pseudouridine synthase 1</fullName>
    </alternativeName>
    <alternativeName>
        <fullName evidence="17">tRNA pseudouridine(38-40) synthase</fullName>
    </alternativeName>
    <alternativeName>
        <fullName evidence="15">tRNA pseudouridylate synthase I</fullName>
    </alternativeName>
    <alternativeName>
        <fullName evidence="16">tRNA-uridine isomerase I</fullName>
    </alternativeName>
</protein>
<comment type="similarity">
    <text evidence="3">Belongs to the tRNA pseudouridine synthase TruA family.</text>
</comment>
<evidence type="ECO:0000259" key="20">
    <source>
        <dbReference type="Pfam" id="PF01416"/>
    </source>
</evidence>
<dbReference type="FunFam" id="3.30.70.580:FF:000002">
    <property type="entry name" value="tRNA pseudouridine synthase"/>
    <property type="match status" value="1"/>
</dbReference>
<evidence type="ECO:0000256" key="5">
    <source>
        <dbReference type="ARBA" id="ARBA00022694"/>
    </source>
</evidence>
<dbReference type="Proteomes" id="UP000000311">
    <property type="component" value="Unassembled WGS sequence"/>
</dbReference>
<comment type="subunit">
    <text evidence="11">Monomer. Forms a complex with RARG and the SRA1 RNA in the nucleus.</text>
</comment>
<name>E2A5T0_CAMFO</name>
<dbReference type="EMBL" id="GL437059">
    <property type="protein sequence ID" value="EFN71202.1"/>
    <property type="molecule type" value="Genomic_DNA"/>
</dbReference>
<evidence type="ECO:0000256" key="1">
    <source>
        <dbReference type="ARBA" id="ARBA00001166"/>
    </source>
</evidence>
<feature type="domain" description="Pseudouridine synthase I TruA alpha/beta" evidence="20">
    <location>
        <begin position="217"/>
        <end position="320"/>
    </location>
</feature>
<dbReference type="STRING" id="104421.E2A5T0"/>
<dbReference type="GO" id="GO:0005634">
    <property type="term" value="C:nucleus"/>
    <property type="evidence" value="ECO:0007669"/>
    <property type="project" value="UniProtKB-SubCell"/>
</dbReference>
<dbReference type="InterPro" id="IPR020097">
    <property type="entry name" value="PsdUridine_synth_TruA_a/b_dom"/>
</dbReference>
<dbReference type="EC" id="5.4.99.12" evidence="12"/>
<dbReference type="PANTHER" id="PTHR11142:SF4">
    <property type="entry name" value="PSEUDOURIDYLATE SYNTHASE 1 HOMOLOG"/>
    <property type="match status" value="1"/>
</dbReference>
<dbReference type="Pfam" id="PF01416">
    <property type="entry name" value="PseudoU_synth_1"/>
    <property type="match status" value="1"/>
</dbReference>
<evidence type="ECO:0000256" key="17">
    <source>
        <dbReference type="ARBA" id="ARBA00081344"/>
    </source>
</evidence>
<keyword evidence="22" id="KW-1185">Reference proteome</keyword>
<keyword evidence="5" id="KW-0819">tRNA processing</keyword>
<dbReference type="AlphaFoldDB" id="E2A5T0"/>
<evidence type="ECO:0000256" key="16">
    <source>
        <dbReference type="ARBA" id="ARBA00080849"/>
    </source>
</evidence>
<dbReference type="GO" id="GO:1990481">
    <property type="term" value="P:mRNA pseudouridine synthesis"/>
    <property type="evidence" value="ECO:0007669"/>
    <property type="project" value="TreeGrafter"/>
</dbReference>
<evidence type="ECO:0000256" key="19">
    <source>
        <dbReference type="PIRSR" id="PIRSR641708-2"/>
    </source>
</evidence>
<dbReference type="InterPro" id="IPR020094">
    <property type="entry name" value="TruA/RsuA/RluB/E/F_N"/>
</dbReference>
<evidence type="ECO:0000256" key="13">
    <source>
        <dbReference type="ARBA" id="ARBA00068582"/>
    </source>
</evidence>
<evidence type="ECO:0000256" key="4">
    <source>
        <dbReference type="ARBA" id="ARBA00022664"/>
    </source>
</evidence>
<dbReference type="InterPro" id="IPR041708">
    <property type="entry name" value="PUS1/PUS2-like"/>
</dbReference>
<evidence type="ECO:0000256" key="3">
    <source>
        <dbReference type="ARBA" id="ARBA00009375"/>
    </source>
</evidence>
<dbReference type="CDD" id="cd02568">
    <property type="entry name" value="PseudoU_synth_PUS1_PUS2"/>
    <property type="match status" value="1"/>
</dbReference>
<evidence type="ECO:0000256" key="2">
    <source>
        <dbReference type="ARBA" id="ARBA00004123"/>
    </source>
</evidence>
<dbReference type="FunCoup" id="E2A5T0">
    <property type="interactions" value="2126"/>
</dbReference>
<keyword evidence="7" id="KW-0539">Nucleus</keyword>
<dbReference type="PANTHER" id="PTHR11142">
    <property type="entry name" value="PSEUDOURIDYLATE SYNTHASE"/>
    <property type="match status" value="1"/>
</dbReference>
<evidence type="ECO:0000313" key="21">
    <source>
        <dbReference type="EMBL" id="EFN71202.1"/>
    </source>
</evidence>
<reference evidence="21 22" key="1">
    <citation type="journal article" date="2010" name="Science">
        <title>Genomic comparison of the ants Camponotus floridanus and Harpegnathos saltator.</title>
        <authorList>
            <person name="Bonasio R."/>
            <person name="Zhang G."/>
            <person name="Ye C."/>
            <person name="Mutti N.S."/>
            <person name="Fang X."/>
            <person name="Qin N."/>
            <person name="Donahue G."/>
            <person name="Yang P."/>
            <person name="Li Q."/>
            <person name="Li C."/>
            <person name="Zhang P."/>
            <person name="Huang Z."/>
            <person name="Berger S.L."/>
            <person name="Reinberg D."/>
            <person name="Wang J."/>
            <person name="Liebig J."/>
        </authorList>
    </citation>
    <scope>NUCLEOTIDE SEQUENCE [LARGE SCALE GENOMIC DNA]</scope>
    <source>
        <strain evidence="22">C129</strain>
    </source>
</reference>
<dbReference type="Gene3D" id="3.30.70.660">
    <property type="entry name" value="Pseudouridine synthase I, catalytic domain, C-terminal subdomain"/>
    <property type="match status" value="1"/>
</dbReference>
<comment type="catalytic activity">
    <reaction evidence="1">
        <text>a uridine in mRNA = a pseudouridine in mRNA</text>
        <dbReference type="Rhea" id="RHEA:56644"/>
        <dbReference type="Rhea" id="RHEA-COMP:14658"/>
        <dbReference type="Rhea" id="RHEA-COMP:14659"/>
        <dbReference type="ChEBI" id="CHEBI:65314"/>
        <dbReference type="ChEBI" id="CHEBI:65315"/>
    </reaction>
</comment>
<evidence type="ECO:0000256" key="8">
    <source>
        <dbReference type="ARBA" id="ARBA00036943"/>
    </source>
</evidence>
<dbReference type="OrthoDB" id="10256309at2759"/>
<comment type="function">
    <text evidence="10">Pseudouridylate synthase that catalyzes pseudouridylation of tRNAs and mRNAs. Acts on positions 27/28 in the anticodon stem and also positions 34 and 36 in the anticodon of an intron containing tRNA. Also catalyzes pseudouridylation of mRNAs: mediates pseudouridylation of mRNAs with the consensus sequence 5'-UGUAG-3'. Acts as a regulator of pre-mRNA splicing by mediating pseudouridylation of pre-mRNAs at locations associated with alternatively spliced regions. Pseudouridylation of pre-mRNAs near splice sites directly regulates mRNA splicing and mRNA 3'-end processing. Involved in regulation of nuclear receptor activity through pseudouridylation of SRA1 mRNA.</text>
</comment>
<comment type="catalytic activity">
    <reaction evidence="8">
        <text>a uridine in tRNA = a pseudouridine in tRNA</text>
        <dbReference type="Rhea" id="RHEA:54572"/>
        <dbReference type="Rhea" id="RHEA-COMP:13339"/>
        <dbReference type="Rhea" id="RHEA-COMP:13934"/>
        <dbReference type="ChEBI" id="CHEBI:65314"/>
        <dbReference type="ChEBI" id="CHEBI:65315"/>
    </reaction>
</comment>